<dbReference type="InterPro" id="IPR050738">
    <property type="entry name" value="Sulfatase"/>
</dbReference>
<evidence type="ECO:0000313" key="8">
    <source>
        <dbReference type="EMBL" id="SVC82993.1"/>
    </source>
</evidence>
<dbReference type="GO" id="GO:0046872">
    <property type="term" value="F:metal ion binding"/>
    <property type="evidence" value="ECO:0007669"/>
    <property type="project" value="UniProtKB-KW"/>
</dbReference>
<evidence type="ECO:0000256" key="1">
    <source>
        <dbReference type="ARBA" id="ARBA00001913"/>
    </source>
</evidence>
<comment type="similarity">
    <text evidence="2">Belongs to the sulfatase family.</text>
</comment>
<keyword evidence="3" id="KW-0479">Metal-binding</keyword>
<sequence>MHSTNFRLWFISILALLGLIVGQGLMAADGATPSRPNVVLIISDDHAWTDYSFAGHPHAKTPNIDRLATEGLTYTRGYVTTAICSPSLATMLTGLHPHQHGITGNDPVRGQKRADWIAPFFKKPLLPKLLAEAGYLTLHTGKFWMGEPGRVGFTDDMGSTGRHGGKALSIGRKSMEPIYDFMDKAKQEQKPFFVWYAPFLPHTPH</sequence>
<organism evidence="8">
    <name type="scientific">marine metagenome</name>
    <dbReference type="NCBI Taxonomy" id="408172"/>
    <lineage>
        <taxon>unclassified sequences</taxon>
        <taxon>metagenomes</taxon>
        <taxon>ecological metagenomes</taxon>
    </lineage>
</organism>
<comment type="cofactor">
    <cofactor evidence="1">
        <name>Ca(2+)</name>
        <dbReference type="ChEBI" id="CHEBI:29108"/>
    </cofactor>
</comment>
<dbReference type="Gene3D" id="3.40.720.10">
    <property type="entry name" value="Alkaline Phosphatase, subunit A"/>
    <property type="match status" value="1"/>
</dbReference>
<proteinExistence type="inferred from homology"/>
<gene>
    <name evidence="8" type="ORF">METZ01_LOCUS335847</name>
</gene>
<feature type="domain" description="Sulfatase N-terminal" evidence="7">
    <location>
        <begin position="36"/>
        <end position="204"/>
    </location>
</feature>
<dbReference type="PANTHER" id="PTHR42693:SF42">
    <property type="entry name" value="ARYLSULFATASE G"/>
    <property type="match status" value="1"/>
</dbReference>
<evidence type="ECO:0000256" key="3">
    <source>
        <dbReference type="ARBA" id="ARBA00022723"/>
    </source>
</evidence>
<name>A0A382QBS7_9ZZZZ</name>
<dbReference type="AlphaFoldDB" id="A0A382QBS7"/>
<dbReference type="PANTHER" id="PTHR42693">
    <property type="entry name" value="ARYLSULFATASE FAMILY MEMBER"/>
    <property type="match status" value="1"/>
</dbReference>
<dbReference type="InterPro" id="IPR017850">
    <property type="entry name" value="Alkaline_phosphatase_core_sf"/>
</dbReference>
<evidence type="ECO:0000256" key="5">
    <source>
        <dbReference type="ARBA" id="ARBA00022801"/>
    </source>
</evidence>
<evidence type="ECO:0000259" key="7">
    <source>
        <dbReference type="Pfam" id="PF00884"/>
    </source>
</evidence>
<keyword evidence="6" id="KW-0106">Calcium</keyword>
<protein>
    <recommendedName>
        <fullName evidence="7">Sulfatase N-terminal domain-containing protein</fullName>
    </recommendedName>
</protein>
<keyword evidence="4" id="KW-0732">Signal</keyword>
<dbReference type="EMBL" id="UINC01113406">
    <property type="protein sequence ID" value="SVC82993.1"/>
    <property type="molecule type" value="Genomic_DNA"/>
</dbReference>
<dbReference type="InterPro" id="IPR000917">
    <property type="entry name" value="Sulfatase_N"/>
</dbReference>
<dbReference type="Pfam" id="PF00884">
    <property type="entry name" value="Sulfatase"/>
    <property type="match status" value="1"/>
</dbReference>
<evidence type="ECO:0000256" key="2">
    <source>
        <dbReference type="ARBA" id="ARBA00008779"/>
    </source>
</evidence>
<feature type="non-terminal residue" evidence="8">
    <location>
        <position position="205"/>
    </location>
</feature>
<accession>A0A382QBS7</accession>
<dbReference type="SUPFAM" id="SSF53649">
    <property type="entry name" value="Alkaline phosphatase-like"/>
    <property type="match status" value="1"/>
</dbReference>
<evidence type="ECO:0000256" key="4">
    <source>
        <dbReference type="ARBA" id="ARBA00022729"/>
    </source>
</evidence>
<evidence type="ECO:0000256" key="6">
    <source>
        <dbReference type="ARBA" id="ARBA00022837"/>
    </source>
</evidence>
<dbReference type="GO" id="GO:0004065">
    <property type="term" value="F:arylsulfatase activity"/>
    <property type="evidence" value="ECO:0007669"/>
    <property type="project" value="TreeGrafter"/>
</dbReference>
<keyword evidence="5" id="KW-0378">Hydrolase</keyword>
<reference evidence="8" key="1">
    <citation type="submission" date="2018-05" db="EMBL/GenBank/DDBJ databases">
        <authorList>
            <person name="Lanie J.A."/>
            <person name="Ng W.-L."/>
            <person name="Kazmierczak K.M."/>
            <person name="Andrzejewski T.M."/>
            <person name="Davidsen T.M."/>
            <person name="Wayne K.J."/>
            <person name="Tettelin H."/>
            <person name="Glass J.I."/>
            <person name="Rusch D."/>
            <person name="Podicherti R."/>
            <person name="Tsui H.-C.T."/>
            <person name="Winkler M.E."/>
        </authorList>
    </citation>
    <scope>NUCLEOTIDE SEQUENCE</scope>
</reference>